<dbReference type="InterPro" id="IPR011604">
    <property type="entry name" value="PDDEXK-like_dom_sf"/>
</dbReference>
<comment type="domain">
    <text evidence="15">The N-terminal DNA-binding domain is a ssDNA-dependent ATPase and has ATP-dependent 3'-5' helicase function. This domain interacts with RecC.</text>
</comment>
<evidence type="ECO:0000313" key="19">
    <source>
        <dbReference type="EMBL" id="SUB33242.1"/>
    </source>
</evidence>
<dbReference type="PANTHER" id="PTHR11070:SF23">
    <property type="entry name" value="RECBCD ENZYME SUBUNIT RECB"/>
    <property type="match status" value="1"/>
</dbReference>
<comment type="function">
    <text evidence="15">A helicase/nuclease that prepares dsDNA breaks (DSB) for recombinational DNA repair. Binds to DSBs and unwinds DNA via a highly rapid and processive ATP-dependent bidirectional helicase activity. Unwinds dsDNA until it encounters a Chi (crossover hotspot instigator) sequence from the 3' direction. Cuts ssDNA a few nucleotides 3' to the Chi site. The properties and activities of the enzyme are changed at Chi. The Chi-altered holoenzyme produces a long 3'-ssDNA overhang and facilitates RecA-binding to the ssDNA for homologous DNA recombination and repair. Holoenzyme degrades any linearized DNA that is unable to undergo homologous recombination. In the holoenzyme this subunit contributes ATPase, 3'-5' helicase, exonuclease activity and loads RecA onto ssDNA.</text>
</comment>
<keyword evidence="2 15" id="KW-0479">Metal-binding</keyword>
<keyword evidence="6 15" id="KW-0347">Helicase</keyword>
<proteinExistence type="inferred from homology"/>
<dbReference type="EC" id="3.1.11.5" evidence="15"/>
<feature type="binding site" evidence="15">
    <location>
        <position position="982"/>
    </location>
    <ligand>
        <name>Mg(2+)</name>
        <dbReference type="ChEBI" id="CHEBI:18420"/>
    </ligand>
</feature>
<dbReference type="Gene3D" id="3.90.320.10">
    <property type="match status" value="1"/>
</dbReference>
<comment type="catalytic activity">
    <reaction evidence="15">
        <text>Exonucleolytic cleavage (in the presence of ATP) in either 5'- to 3'- or 3'- to 5'-direction to yield 5'-phosphooligonucleotides.</text>
        <dbReference type="EC" id="3.1.11.5"/>
    </reaction>
</comment>
<comment type="miscellaneous">
    <text evidence="15">In the RecBCD complex, RecB has a slow 3'-5' helicase, an exonuclease activity and loads RecA onto ssDNA, RecD has a fast 5'-3' helicase activity, while RecC stimulates the ATPase and processivity of the RecB helicase and contributes to recognition of the Chi site.</text>
</comment>
<feature type="binding site" evidence="15">
    <location>
        <position position="1105"/>
    </location>
    <ligand>
        <name>Mg(2+)</name>
        <dbReference type="ChEBI" id="CHEBI:18420"/>
    </ligand>
</feature>
<dbReference type="Proteomes" id="UP000254280">
    <property type="component" value="Unassembled WGS sequence"/>
</dbReference>
<reference evidence="19 20" key="1">
    <citation type="submission" date="2018-06" db="EMBL/GenBank/DDBJ databases">
        <authorList>
            <consortium name="Pathogen Informatics"/>
            <person name="Doyle S."/>
        </authorList>
    </citation>
    <scope>NUCLEOTIDE SEQUENCE [LARGE SCALE GENOMIC DNA]</scope>
    <source>
        <strain evidence="19 20">NCTC10699</strain>
    </source>
</reference>
<evidence type="ECO:0000256" key="11">
    <source>
        <dbReference type="ARBA" id="ARBA00023204"/>
    </source>
</evidence>
<dbReference type="Pfam" id="PF00580">
    <property type="entry name" value="UvrD-helicase"/>
    <property type="match status" value="1"/>
</dbReference>
<dbReference type="SUPFAM" id="SSF52540">
    <property type="entry name" value="P-loop containing nucleoside triphosphate hydrolases"/>
    <property type="match status" value="1"/>
</dbReference>
<evidence type="ECO:0000256" key="15">
    <source>
        <dbReference type="HAMAP-Rule" id="MF_01485"/>
    </source>
</evidence>
<evidence type="ECO:0000259" key="17">
    <source>
        <dbReference type="PROSITE" id="PS51198"/>
    </source>
</evidence>
<name>A0A379B463_9PAST</name>
<dbReference type="GO" id="GO:0003677">
    <property type="term" value="F:DNA binding"/>
    <property type="evidence" value="ECO:0007669"/>
    <property type="project" value="UniProtKB-UniRule"/>
</dbReference>
<protein>
    <recommendedName>
        <fullName evidence="15">RecBCD enzyme subunit RecB</fullName>
        <ecNumber evidence="15">3.1.11.5</ecNumber>
        <ecNumber evidence="15">5.6.2.4</ecNumber>
    </recommendedName>
    <alternativeName>
        <fullName evidence="15">DNA 3'-5' helicase subunit RecB</fullName>
    </alternativeName>
    <alternativeName>
        <fullName evidence="15">Exonuclease V subunit RecB</fullName>
        <shortName evidence="15">ExoV subunit RecB</shortName>
    </alternativeName>
    <alternativeName>
        <fullName evidence="15">Helicase/nuclease RecBCD subunit RecB</fullName>
    </alternativeName>
</protein>
<comment type="catalytic activity">
    <reaction evidence="13 15">
        <text>Couples ATP hydrolysis with the unwinding of duplex DNA by translocating in the 3'-5' direction.</text>
        <dbReference type="EC" id="5.6.2.4"/>
    </reaction>
</comment>
<keyword evidence="11 15" id="KW-0234">DNA repair</keyword>
<dbReference type="InterPro" id="IPR014017">
    <property type="entry name" value="DNA_helicase_UvrD-like_C"/>
</dbReference>
<feature type="domain" description="UvrD-like helicase C-terminal" evidence="18">
    <location>
        <begin position="473"/>
        <end position="737"/>
    </location>
</feature>
<evidence type="ECO:0000256" key="6">
    <source>
        <dbReference type="ARBA" id="ARBA00022806"/>
    </source>
</evidence>
<evidence type="ECO:0000313" key="20">
    <source>
        <dbReference type="Proteomes" id="UP000254280"/>
    </source>
</evidence>
<dbReference type="Gene3D" id="3.40.50.300">
    <property type="entry name" value="P-loop containing nucleotide triphosphate hydrolases"/>
    <property type="match status" value="2"/>
</dbReference>
<evidence type="ECO:0000256" key="3">
    <source>
        <dbReference type="ARBA" id="ARBA00022741"/>
    </source>
</evidence>
<comment type="domain">
    <text evidence="15">The C-terminal domain has nuclease activity and interacts with RecD. It interacts with RecA, facilitating its loading onto ssDNA.</text>
</comment>
<keyword evidence="7 15" id="KW-0269">Exonuclease</keyword>
<evidence type="ECO:0000256" key="7">
    <source>
        <dbReference type="ARBA" id="ARBA00022839"/>
    </source>
</evidence>
<feature type="binding site" evidence="16">
    <location>
        <begin position="21"/>
        <end position="28"/>
    </location>
    <ligand>
        <name>ATP</name>
        <dbReference type="ChEBI" id="CHEBI:30616"/>
    </ligand>
</feature>
<comment type="similarity">
    <text evidence="15">Belongs to the helicase family. UvrD subfamily.</text>
</comment>
<dbReference type="CDD" id="cd22352">
    <property type="entry name" value="RecB_C-like"/>
    <property type="match status" value="1"/>
</dbReference>
<dbReference type="NCBIfam" id="TIGR00609">
    <property type="entry name" value="recB"/>
    <property type="match status" value="1"/>
</dbReference>
<dbReference type="OrthoDB" id="9810135at2"/>
<comment type="subunit">
    <text evidence="15">Heterotrimer of RecB, RecC and RecD. All subunits contribute to DNA-binding. Interacts with RecA.</text>
</comment>
<dbReference type="PROSITE" id="PS51217">
    <property type="entry name" value="UVRD_HELICASE_CTER"/>
    <property type="match status" value="1"/>
</dbReference>
<dbReference type="GO" id="GO:0016887">
    <property type="term" value="F:ATP hydrolysis activity"/>
    <property type="evidence" value="ECO:0007669"/>
    <property type="project" value="RHEA"/>
</dbReference>
<evidence type="ECO:0000256" key="2">
    <source>
        <dbReference type="ARBA" id="ARBA00022723"/>
    </source>
</evidence>
<gene>
    <name evidence="15 19" type="primary">recB</name>
    <name evidence="19" type="ORF">NCTC10699_00851</name>
</gene>
<keyword evidence="5 15" id="KW-0378">Hydrolase</keyword>
<dbReference type="Gene3D" id="1.10.486.10">
    <property type="entry name" value="PCRA, domain 4"/>
    <property type="match status" value="1"/>
</dbReference>
<dbReference type="PANTHER" id="PTHR11070">
    <property type="entry name" value="UVRD / RECB / PCRA DNA HELICASE FAMILY MEMBER"/>
    <property type="match status" value="1"/>
</dbReference>
<keyword evidence="1 15" id="KW-0540">Nuclease</keyword>
<organism evidence="19 20">
    <name type="scientific">[Pasteurella] mairii</name>
    <dbReference type="NCBI Taxonomy" id="757"/>
    <lineage>
        <taxon>Bacteria</taxon>
        <taxon>Pseudomonadati</taxon>
        <taxon>Pseudomonadota</taxon>
        <taxon>Gammaproteobacteria</taxon>
        <taxon>Pasteurellales</taxon>
        <taxon>Pasteurellaceae</taxon>
    </lineage>
</organism>
<evidence type="ECO:0000256" key="16">
    <source>
        <dbReference type="PROSITE-ProRule" id="PRU00560"/>
    </source>
</evidence>
<keyword evidence="3 15" id="KW-0547">Nucleotide-binding</keyword>
<dbReference type="AlphaFoldDB" id="A0A379B463"/>
<evidence type="ECO:0000256" key="4">
    <source>
        <dbReference type="ARBA" id="ARBA00022763"/>
    </source>
</evidence>
<sequence>MTTQSLNPTAMPLNSVSLIEASAGTGKTHTMVSLYLRLLLQAGENPFPQALNVEQILVVTFTEMATQELKERIRERIYQSKQLLIQYRQTQDKTVLAKDPFLFELADSITDLTQAISRLTLAEQNMDLAKISTIHSFCLQTLMQYAFNSGIHFNIELLSDEQELLQRIVNEFWRTHFYHQSVAATGYIFAQCRTPAKLLDKIASQLSGAALKPKINAPHLLDGDIFSFLKAISPLLSALNEFKQTWLSIAPDLHEMMKEKKTVRADWLASRFAELHLWASDPNKISVAEKLQYFTTEAINKSKNPVEHPIFAKVDQLIAEIGSQIDTLEAVFLYHCINAIRQRWFEYKLNHRQKGFNDLLRLVHDALCGEQGERLAELIRQQFPFAMIDEFQDTDALQYQIFATVYLSPQAKDCGFIMIGDPKQSIYKFRGADIFTYLKAAKQAQQRYTLTENWRSGQPLIDCVNRFFDFQQPPPFLYQDIQFLPVRAGSEKADFVLNGKIEPPMRCYVGEAKNFADCCANSIQHWLKSAVENQAKIAEDPLQAKNIAVLVRSASQAEMIKQALLARGIASVYLSDKSNVFDSPVAMELLQILYACFNPLSERTLLRAIACSLFALSSEQLYQIRQNENQWERWVETFLAYQKLWQQQGVLVMLHYLLQEQQISEKLLALPQGERKLTDFLHLAELLQQAARLNETEAALLHWFEKQIQGKARLTENIRLESERELVKIVTIHKSKGLAYDVVWLPFIANALINHSDPIESYYDSDADEVFWDMNGTHADERLQEKMAEELRLLYVALTRAKYQVVMTLPEQFKESWSALLYCLTQGQIGDQPKIKAKFDKSAVNLIENLKSLSANLAIEVQPIDAEILPPLSDVAPEEPLSSAPFHGHIQRDWQVSSFSKILEQHQRLLAEQNAERRGESAVEISTISDVAKDYDRQFAILDEIPKETATPISEDTEIAPYPLGFSPLDFPHGPHIGTVLHRYFEKHDFAQFTDADKLRDFCHGLMLSEDWVAPLQQWFNAILHTPLITNESLNLGQISRKNALRELQFYLQVNQKFSAKKFNLLLEKYHHLKSNPLISYEFNGMLRGFIDLVFRHQGKYYIVDYKSNFLGTLATDYAPSALTQAMLNSHYDWQYLLYCVALHRYLKSRDPDYQYERHFGGVIYAFLRGMNGQAVPSGQSGQGIFFDKPDVRLIEGLEELF</sequence>
<dbReference type="InterPro" id="IPR000212">
    <property type="entry name" value="DNA_helicase_UvrD/REP"/>
</dbReference>
<keyword evidence="20" id="KW-1185">Reference proteome</keyword>
<dbReference type="Pfam" id="PF12705">
    <property type="entry name" value="PDDEXK_1"/>
    <property type="match status" value="1"/>
</dbReference>
<dbReference type="InterPro" id="IPR038726">
    <property type="entry name" value="PDDEXK_AddAB-type"/>
</dbReference>
<dbReference type="GO" id="GO:0005829">
    <property type="term" value="C:cytosol"/>
    <property type="evidence" value="ECO:0007669"/>
    <property type="project" value="TreeGrafter"/>
</dbReference>
<dbReference type="Gene3D" id="1.10.3170.10">
    <property type="entry name" value="Recbcd, chain B, domain 2"/>
    <property type="match status" value="1"/>
</dbReference>
<dbReference type="PROSITE" id="PS51198">
    <property type="entry name" value="UVRD_HELICASE_ATP_BIND"/>
    <property type="match status" value="1"/>
</dbReference>
<dbReference type="GO" id="GO:0000287">
    <property type="term" value="F:magnesium ion binding"/>
    <property type="evidence" value="ECO:0007669"/>
    <property type="project" value="UniProtKB-UniRule"/>
</dbReference>
<evidence type="ECO:0000256" key="8">
    <source>
        <dbReference type="ARBA" id="ARBA00022840"/>
    </source>
</evidence>
<keyword evidence="12 15" id="KW-0413">Isomerase</keyword>
<feature type="binding site" evidence="15">
    <location>
        <position position="1092"/>
    </location>
    <ligand>
        <name>Mg(2+)</name>
        <dbReference type="ChEBI" id="CHEBI:18420"/>
    </ligand>
</feature>
<feature type="domain" description="UvrD-like helicase ATP-binding" evidence="17">
    <location>
        <begin position="1"/>
        <end position="457"/>
    </location>
</feature>
<dbReference type="EMBL" id="UGSS01000002">
    <property type="protein sequence ID" value="SUB33242.1"/>
    <property type="molecule type" value="Genomic_DNA"/>
</dbReference>
<dbReference type="InterPro" id="IPR004586">
    <property type="entry name" value="RecB"/>
</dbReference>
<comment type="catalytic activity">
    <reaction evidence="14 15">
        <text>ATP + H2O = ADP + phosphate + H(+)</text>
        <dbReference type="Rhea" id="RHEA:13065"/>
        <dbReference type="ChEBI" id="CHEBI:15377"/>
        <dbReference type="ChEBI" id="CHEBI:15378"/>
        <dbReference type="ChEBI" id="CHEBI:30616"/>
        <dbReference type="ChEBI" id="CHEBI:43474"/>
        <dbReference type="ChEBI" id="CHEBI:456216"/>
        <dbReference type="EC" id="5.6.2.4"/>
    </reaction>
</comment>
<evidence type="ECO:0000256" key="5">
    <source>
        <dbReference type="ARBA" id="ARBA00022801"/>
    </source>
</evidence>
<dbReference type="GO" id="GO:0008854">
    <property type="term" value="F:exodeoxyribonuclease V activity"/>
    <property type="evidence" value="ECO:0007669"/>
    <property type="project" value="UniProtKB-EC"/>
</dbReference>
<evidence type="ECO:0000256" key="12">
    <source>
        <dbReference type="ARBA" id="ARBA00023235"/>
    </source>
</evidence>
<dbReference type="HAMAP" id="MF_01485">
    <property type="entry name" value="RecB"/>
    <property type="match status" value="1"/>
</dbReference>
<evidence type="ECO:0000256" key="9">
    <source>
        <dbReference type="ARBA" id="ARBA00022842"/>
    </source>
</evidence>
<keyword evidence="8 15" id="KW-0067">ATP-binding</keyword>
<dbReference type="EC" id="5.6.2.4" evidence="15"/>
<dbReference type="Pfam" id="PF13361">
    <property type="entry name" value="UvrD_C"/>
    <property type="match status" value="1"/>
</dbReference>
<comment type="cofactor">
    <cofactor evidence="15">
        <name>Mg(2+)</name>
        <dbReference type="ChEBI" id="CHEBI:18420"/>
    </cofactor>
    <text evidence="15">Binds 1 Mg(2+) ion per subunit.</text>
</comment>
<feature type="region of interest" description="Nuclease activity, interacts with RecD and RecA" evidence="15">
    <location>
        <begin position="893"/>
        <end position="1202"/>
    </location>
</feature>
<evidence type="ECO:0000256" key="14">
    <source>
        <dbReference type="ARBA" id="ARBA00048988"/>
    </source>
</evidence>
<dbReference type="InterPro" id="IPR014016">
    <property type="entry name" value="UvrD-like_ATP-bd"/>
</dbReference>
<dbReference type="InterPro" id="IPR011335">
    <property type="entry name" value="Restrct_endonuc-II-like"/>
</dbReference>
<evidence type="ECO:0000259" key="18">
    <source>
        <dbReference type="PROSITE" id="PS51217"/>
    </source>
</evidence>
<keyword evidence="4 15" id="KW-0227">DNA damage</keyword>
<evidence type="ECO:0000256" key="10">
    <source>
        <dbReference type="ARBA" id="ARBA00023125"/>
    </source>
</evidence>
<keyword evidence="10 15" id="KW-0238">DNA-binding</keyword>
<dbReference type="GO" id="GO:0005524">
    <property type="term" value="F:ATP binding"/>
    <property type="evidence" value="ECO:0007669"/>
    <property type="project" value="UniProtKB-UniRule"/>
</dbReference>
<dbReference type="InterPro" id="IPR027417">
    <property type="entry name" value="P-loop_NTPase"/>
</dbReference>
<dbReference type="GO" id="GO:0043138">
    <property type="term" value="F:3'-5' DNA helicase activity"/>
    <property type="evidence" value="ECO:0007669"/>
    <property type="project" value="UniProtKB-UniRule"/>
</dbReference>
<dbReference type="GO" id="GO:0000724">
    <property type="term" value="P:double-strand break repair via homologous recombination"/>
    <property type="evidence" value="ECO:0007669"/>
    <property type="project" value="UniProtKB-UniRule"/>
</dbReference>
<accession>A0A379B463</accession>
<feature type="region of interest" description="DNA-binding and helicase activity, interacts with RecC" evidence="15">
    <location>
        <begin position="1"/>
        <end position="852"/>
    </location>
</feature>
<feature type="active site" description="For nuclease activity" evidence="15">
    <location>
        <position position="1105"/>
    </location>
</feature>
<dbReference type="SUPFAM" id="SSF52980">
    <property type="entry name" value="Restriction endonuclease-like"/>
    <property type="match status" value="1"/>
</dbReference>
<keyword evidence="9 15" id="KW-0460">Magnesium</keyword>
<evidence type="ECO:0000256" key="13">
    <source>
        <dbReference type="ARBA" id="ARBA00034617"/>
    </source>
</evidence>
<dbReference type="GO" id="GO:0009338">
    <property type="term" value="C:exodeoxyribonuclease V complex"/>
    <property type="evidence" value="ECO:0007669"/>
    <property type="project" value="TreeGrafter"/>
</dbReference>
<evidence type="ECO:0000256" key="1">
    <source>
        <dbReference type="ARBA" id="ARBA00022722"/>
    </source>
</evidence>